<dbReference type="InParanoid" id="A0A482WQM4"/>
<dbReference type="GO" id="GO:0006364">
    <property type="term" value="P:rRNA processing"/>
    <property type="evidence" value="ECO:0007669"/>
    <property type="project" value="UniProtKB-KW"/>
</dbReference>
<dbReference type="Gene3D" id="3.30.110.20">
    <property type="entry name" value="Alba-like domain"/>
    <property type="match status" value="1"/>
</dbReference>
<comment type="subunit">
    <text evidence="9">Component of nuclear RNase P and RNase MRP complexes. RNase P consists of a catalytic RNA moiety and 10 different protein chains; POP1, POP4, POP5, POP7, RPP14, RPP21, RPP25, RPP30, RPP38 and RPP40. Within the RNase P complex, POP1, POP7 and RPP25 form the 'finger' subcomplex, POP5, RPP14, RPP40 and homodimeric RPP30 form the 'palm' subcomplex, and RPP21, POP4 and RPP38 form the 'wrist' subcomplex. All subunits of the RNase P complex interact with the catalytic RNA. Several subunits of RNase P are also part of the RNase MRP complex. RNase MRP consists of a catalytic RNA moiety and about 8 protein subunits; POP1, POP7, RPP25, RPP30, RPP38, RPP40 and possibly also POP4 and POP5. Interacts with SMN1. POP7 forms a heterodimer with RPP25 that binds to the P3 stem loop of the catalytic RNA.</text>
</comment>
<evidence type="ECO:0000256" key="1">
    <source>
        <dbReference type="ARBA" id="ARBA00004463"/>
    </source>
</evidence>
<dbReference type="PANTHER" id="PTHR15314:SF1">
    <property type="entry name" value="RIBONUCLEASE P PROTEIN SUBUNIT P20"/>
    <property type="match status" value="1"/>
</dbReference>
<evidence type="ECO:0000256" key="3">
    <source>
        <dbReference type="ARBA" id="ARBA00008018"/>
    </source>
</evidence>
<dbReference type="Pfam" id="PF12328">
    <property type="entry name" value="Rpp20"/>
    <property type="match status" value="1"/>
</dbReference>
<evidence type="ECO:0000256" key="6">
    <source>
        <dbReference type="ARBA" id="ARBA00022694"/>
    </source>
</evidence>
<keyword evidence="6" id="KW-0819">tRNA processing</keyword>
<keyword evidence="5" id="KW-0698">rRNA processing</keyword>
<sequence>MAQEKPELNILSNDISTAQNKFEKKRYQKILPRHNIRKRCPPQGTRRNNDVYVTSSSNFKSQLGQCRKLIEEGEQEIVIHGLGAALPQAINLALQLQDLSHNTWCVSTGTDTVDVVDDLEPLSDDVDFDTRVRPNSCIHIKLVKKP</sequence>
<dbReference type="EMBL" id="QKKF02027609">
    <property type="protein sequence ID" value="RZF35758.1"/>
    <property type="molecule type" value="Genomic_DNA"/>
</dbReference>
<dbReference type="AlphaFoldDB" id="A0A482WQM4"/>
<evidence type="ECO:0000256" key="4">
    <source>
        <dbReference type="ARBA" id="ARBA00022490"/>
    </source>
</evidence>
<dbReference type="Proteomes" id="UP000291343">
    <property type="component" value="Unassembled WGS sequence"/>
</dbReference>
<dbReference type="InterPro" id="IPR036882">
    <property type="entry name" value="Alba-like_dom_sf"/>
</dbReference>
<dbReference type="SMR" id="A0A482WQM4"/>
<dbReference type="PANTHER" id="PTHR15314">
    <property type="entry name" value="RIBONUCLEASE P PROTEIN SUBUNIT P20"/>
    <property type="match status" value="1"/>
</dbReference>
<evidence type="ECO:0000256" key="10">
    <source>
        <dbReference type="ARBA" id="ARBA00068472"/>
    </source>
</evidence>
<evidence type="ECO:0000256" key="8">
    <source>
        <dbReference type="ARBA" id="ARBA00053284"/>
    </source>
</evidence>
<comment type="subcellular location">
    <subcellularLocation>
        <location evidence="1">Cytoplasmic granule</location>
    </subcellularLocation>
    <subcellularLocation>
        <location evidence="2">Nucleus</location>
        <location evidence="2">Nucleolus</location>
    </subcellularLocation>
</comment>
<evidence type="ECO:0000256" key="2">
    <source>
        <dbReference type="ARBA" id="ARBA00004604"/>
    </source>
</evidence>
<dbReference type="GO" id="GO:0005655">
    <property type="term" value="C:nucleolar ribonuclease P complex"/>
    <property type="evidence" value="ECO:0007669"/>
    <property type="project" value="InterPro"/>
</dbReference>
<keyword evidence="7" id="KW-0539">Nucleus</keyword>
<keyword evidence="12" id="KW-1185">Reference proteome</keyword>
<reference evidence="11 12" key="1">
    <citation type="journal article" date="2017" name="Gigascience">
        <title>Genome sequence of the small brown planthopper, Laodelphax striatellus.</title>
        <authorList>
            <person name="Zhu J."/>
            <person name="Jiang F."/>
            <person name="Wang X."/>
            <person name="Yang P."/>
            <person name="Bao Y."/>
            <person name="Zhao W."/>
            <person name="Wang W."/>
            <person name="Lu H."/>
            <person name="Wang Q."/>
            <person name="Cui N."/>
            <person name="Li J."/>
            <person name="Chen X."/>
            <person name="Luo L."/>
            <person name="Yu J."/>
            <person name="Kang L."/>
            <person name="Cui F."/>
        </authorList>
    </citation>
    <scope>NUCLEOTIDE SEQUENCE [LARGE SCALE GENOMIC DNA]</scope>
    <source>
        <strain evidence="11">Lst14</strain>
    </source>
</reference>
<dbReference type="GO" id="GO:0003676">
    <property type="term" value="F:nucleic acid binding"/>
    <property type="evidence" value="ECO:0007669"/>
    <property type="project" value="InterPro"/>
</dbReference>
<dbReference type="OrthoDB" id="416729at2759"/>
<dbReference type="STRING" id="195883.A0A482WQM4"/>
<comment type="caution">
    <text evidence="11">The sequence shown here is derived from an EMBL/GenBank/DDBJ whole genome shotgun (WGS) entry which is preliminary data.</text>
</comment>
<evidence type="ECO:0000313" key="11">
    <source>
        <dbReference type="EMBL" id="RZF35758.1"/>
    </source>
</evidence>
<evidence type="ECO:0000256" key="7">
    <source>
        <dbReference type="ARBA" id="ARBA00023242"/>
    </source>
</evidence>
<protein>
    <recommendedName>
        <fullName evidence="10">Ribonuclease P protein subunit p20</fullName>
    </recommendedName>
</protein>
<name>A0A482WQM4_LAOST</name>
<evidence type="ECO:0000256" key="9">
    <source>
        <dbReference type="ARBA" id="ARBA00064615"/>
    </source>
</evidence>
<comment type="similarity">
    <text evidence="3">Belongs to the histone-like Alba family.</text>
</comment>
<dbReference type="GO" id="GO:0000172">
    <property type="term" value="C:ribonuclease MRP complex"/>
    <property type="evidence" value="ECO:0007669"/>
    <property type="project" value="InterPro"/>
</dbReference>
<dbReference type="FunFam" id="3.30.110.20:FF:000002">
    <property type="entry name" value="Ribonuclease P protein subunit p20"/>
    <property type="match status" value="1"/>
</dbReference>
<comment type="function">
    <text evidence="8">Component of ribonuclease P, a ribonucleoprotein complex that generates mature tRNA molecules by cleaving their 5'-ends. Also a component of the MRP ribonuclease complex, which cleaves pre-rRNA sequences.</text>
</comment>
<accession>A0A482WQM4</accession>
<dbReference type="InterPro" id="IPR014612">
    <property type="entry name" value="Pop7/Rpp20"/>
</dbReference>
<organism evidence="11 12">
    <name type="scientific">Laodelphax striatellus</name>
    <name type="common">Small brown planthopper</name>
    <name type="synonym">Delphax striatella</name>
    <dbReference type="NCBI Taxonomy" id="195883"/>
    <lineage>
        <taxon>Eukaryota</taxon>
        <taxon>Metazoa</taxon>
        <taxon>Ecdysozoa</taxon>
        <taxon>Arthropoda</taxon>
        <taxon>Hexapoda</taxon>
        <taxon>Insecta</taxon>
        <taxon>Pterygota</taxon>
        <taxon>Neoptera</taxon>
        <taxon>Paraneoptera</taxon>
        <taxon>Hemiptera</taxon>
        <taxon>Auchenorrhyncha</taxon>
        <taxon>Fulgoroidea</taxon>
        <taxon>Delphacidae</taxon>
        <taxon>Criomorphinae</taxon>
        <taxon>Laodelphax</taxon>
    </lineage>
</organism>
<dbReference type="FunCoup" id="A0A482WQM4">
    <property type="interactions" value="830"/>
</dbReference>
<evidence type="ECO:0000313" key="12">
    <source>
        <dbReference type="Proteomes" id="UP000291343"/>
    </source>
</evidence>
<keyword evidence="4" id="KW-0963">Cytoplasm</keyword>
<evidence type="ECO:0000256" key="5">
    <source>
        <dbReference type="ARBA" id="ARBA00022552"/>
    </source>
</evidence>
<dbReference type="SUPFAM" id="SSF82704">
    <property type="entry name" value="AlbA-like"/>
    <property type="match status" value="1"/>
</dbReference>
<proteinExistence type="inferred from homology"/>
<dbReference type="GO" id="GO:0001682">
    <property type="term" value="P:tRNA 5'-leader removal"/>
    <property type="evidence" value="ECO:0007669"/>
    <property type="project" value="InterPro"/>
</dbReference>
<gene>
    <name evidence="11" type="ORF">LSTR_LSTR012056</name>
</gene>